<dbReference type="PANTHER" id="PTHR39515">
    <property type="entry name" value="CONSERVED PROTEIN"/>
    <property type="match status" value="1"/>
</dbReference>
<dbReference type="AlphaFoldDB" id="A0A1I2Y458"/>
<evidence type="ECO:0000259" key="1">
    <source>
        <dbReference type="PROSITE" id="PS50995"/>
    </source>
</evidence>
<sequence length="151" mass="16694">MESESFPEALADALAGVQRLIRRRLRSGTAAPRLRGAEVELLRLVVARPGIGVSEAAKELYLAGNSVSTLVNQLARDGYLNRETDPADRRAARLLPTQAADARLHDWRERRTALVRRQVARLDEAERAALEAALPALRKLAVNLHEEAEET</sequence>
<dbReference type="GO" id="GO:0003700">
    <property type="term" value="F:DNA-binding transcription factor activity"/>
    <property type="evidence" value="ECO:0007669"/>
    <property type="project" value="InterPro"/>
</dbReference>
<dbReference type="PROSITE" id="PS50995">
    <property type="entry name" value="HTH_MARR_2"/>
    <property type="match status" value="1"/>
</dbReference>
<dbReference type="Gene3D" id="1.10.10.10">
    <property type="entry name" value="Winged helix-like DNA-binding domain superfamily/Winged helix DNA-binding domain"/>
    <property type="match status" value="1"/>
</dbReference>
<dbReference type="EMBL" id="FONR01000058">
    <property type="protein sequence ID" value="SFH20129.1"/>
    <property type="molecule type" value="Genomic_DNA"/>
</dbReference>
<dbReference type="SMART" id="SM00347">
    <property type="entry name" value="HTH_MARR"/>
    <property type="match status" value="1"/>
</dbReference>
<dbReference type="InterPro" id="IPR036390">
    <property type="entry name" value="WH_DNA-bd_sf"/>
</dbReference>
<keyword evidence="2" id="KW-0238">DNA-binding</keyword>
<protein>
    <submittedName>
        <fullName evidence="2">DNA-binding transcriptional regulator, MarR family</fullName>
    </submittedName>
</protein>
<dbReference type="InterPro" id="IPR052526">
    <property type="entry name" value="HTH-type_Bedaq_tolerance"/>
</dbReference>
<organism evidence="2 3">
    <name type="scientific">Streptomyces mirabilis</name>
    <dbReference type="NCBI Taxonomy" id="68239"/>
    <lineage>
        <taxon>Bacteria</taxon>
        <taxon>Bacillati</taxon>
        <taxon>Actinomycetota</taxon>
        <taxon>Actinomycetes</taxon>
        <taxon>Kitasatosporales</taxon>
        <taxon>Streptomycetaceae</taxon>
        <taxon>Streptomyces</taxon>
    </lineage>
</organism>
<dbReference type="RefSeq" id="WP_075033885.1">
    <property type="nucleotide sequence ID" value="NZ_FONR01000058.1"/>
</dbReference>
<dbReference type="Pfam" id="PF12802">
    <property type="entry name" value="MarR_2"/>
    <property type="match status" value="1"/>
</dbReference>
<dbReference type="InterPro" id="IPR036388">
    <property type="entry name" value="WH-like_DNA-bd_sf"/>
</dbReference>
<dbReference type="InterPro" id="IPR000835">
    <property type="entry name" value="HTH_MarR-typ"/>
</dbReference>
<feature type="domain" description="HTH marR-type" evidence="1">
    <location>
        <begin position="7"/>
        <end position="139"/>
    </location>
</feature>
<proteinExistence type="predicted"/>
<dbReference type="Proteomes" id="UP000181942">
    <property type="component" value="Unassembled WGS sequence"/>
</dbReference>
<dbReference type="GO" id="GO:0003677">
    <property type="term" value="F:DNA binding"/>
    <property type="evidence" value="ECO:0007669"/>
    <property type="project" value="UniProtKB-KW"/>
</dbReference>
<accession>A0A1I2Y458</accession>
<dbReference type="SUPFAM" id="SSF46785">
    <property type="entry name" value="Winged helix' DNA-binding domain"/>
    <property type="match status" value="1"/>
</dbReference>
<reference evidence="2 3" key="1">
    <citation type="submission" date="2016-10" db="EMBL/GenBank/DDBJ databases">
        <authorList>
            <person name="de Groot N.N."/>
        </authorList>
    </citation>
    <scope>NUCLEOTIDE SEQUENCE [LARGE SCALE GENOMIC DNA]</scope>
    <source>
        <strain evidence="2 3">OK461</strain>
    </source>
</reference>
<evidence type="ECO:0000313" key="2">
    <source>
        <dbReference type="EMBL" id="SFH20129.1"/>
    </source>
</evidence>
<dbReference type="OrthoDB" id="69852at2"/>
<evidence type="ECO:0000313" key="3">
    <source>
        <dbReference type="Proteomes" id="UP000181942"/>
    </source>
</evidence>
<dbReference type="PANTHER" id="PTHR39515:SF2">
    <property type="entry name" value="HTH-TYPE TRANSCRIPTIONAL REGULATOR RV0880"/>
    <property type="match status" value="1"/>
</dbReference>
<name>A0A1I2Y458_9ACTN</name>
<gene>
    <name evidence="2" type="ORF">SAMN02787118_1585</name>
</gene>